<protein>
    <recommendedName>
        <fullName evidence="4">Transmembrane protein</fullName>
    </recommendedName>
</protein>
<proteinExistence type="predicted"/>
<feature type="transmembrane region" description="Helical" evidence="1">
    <location>
        <begin position="41"/>
        <end position="65"/>
    </location>
</feature>
<evidence type="ECO:0000313" key="3">
    <source>
        <dbReference type="Proteomes" id="UP000008983"/>
    </source>
</evidence>
<keyword evidence="3" id="KW-1185">Reference proteome</keyword>
<dbReference type="GeneID" id="14911108"/>
<feature type="transmembrane region" description="Helical" evidence="1">
    <location>
        <begin position="362"/>
        <end position="378"/>
    </location>
</feature>
<dbReference type="OMA" id="YMYNYPF"/>
<sequence length="530" mass="66586">MYIKINIYIYIYIQIIIYIYIFINIFQLLSIDQFIFQIQKLIQFYFFIYIVIYYFNHTLITYFFYRKFYNYLYIIILIFFSLFIKYYINNQCLQNQNLNFKFNLQFISKMEQPLVQYIHKTKHLIDAVEDSFFDDYQKNVLVSNLYLQKNPSYRIIYKGNLYTRFQGQCLKEVYAILFDDRLEFYNDENQMQFIQSKSIFLLQDIILDLRKLEQEDYENLSSQEKYFLLFLFQKRRFFYLHKIKMNILNGFKILEKLVFQQTIQIIMKVLQYNKKQTQNKIIIFNYKLPKEKVIRKKLSYRFMISYKQKTHKKNYKQKQEKKNIYIQIYIYKYIYIYIYQYIFIFILIYIYIYIYVYFNFNFFYKLFYNIYQFFFFFFNQRNLQKIKQICQKKQTFQTYVNQKKFTNKISQYIQYISISKKRTQKIYLNNKFIFLKALYQKQHINYQEHQNICMILISFKMEYLQKIYISKNKIMNLILQYLILPYLFIIIQFKILIMILFHLTLLEFKLLKQKERKIQPKSLIFSVVVY</sequence>
<name>G0QIX0_ICHMU</name>
<organism evidence="2 3">
    <name type="scientific">Ichthyophthirius multifiliis</name>
    <name type="common">White spot disease agent</name>
    <name type="synonym">Ich</name>
    <dbReference type="NCBI Taxonomy" id="5932"/>
    <lineage>
        <taxon>Eukaryota</taxon>
        <taxon>Sar</taxon>
        <taxon>Alveolata</taxon>
        <taxon>Ciliophora</taxon>
        <taxon>Intramacronucleata</taxon>
        <taxon>Oligohymenophorea</taxon>
        <taxon>Hymenostomatida</taxon>
        <taxon>Ophryoglenina</taxon>
        <taxon>Ichthyophthirius</taxon>
    </lineage>
</organism>
<keyword evidence="1" id="KW-1133">Transmembrane helix</keyword>
<dbReference type="EMBL" id="GL983042">
    <property type="protein sequence ID" value="EGR34855.1"/>
    <property type="molecule type" value="Genomic_DNA"/>
</dbReference>
<accession>G0QIX0</accession>
<keyword evidence="1" id="KW-0812">Transmembrane</keyword>
<dbReference type="AlphaFoldDB" id="G0QIX0"/>
<feature type="transmembrane region" description="Helical" evidence="1">
    <location>
        <begin position="481"/>
        <end position="503"/>
    </location>
</feature>
<dbReference type="Proteomes" id="UP000008983">
    <property type="component" value="Unassembled WGS sequence"/>
</dbReference>
<reference evidence="2 3" key="1">
    <citation type="submission" date="2011-07" db="EMBL/GenBank/DDBJ databases">
        <authorList>
            <person name="Coyne R."/>
            <person name="Brami D."/>
            <person name="Johnson J."/>
            <person name="Hostetler J."/>
            <person name="Hannick L."/>
            <person name="Clark T."/>
            <person name="Cassidy-Hanley D."/>
            <person name="Inman J."/>
        </authorList>
    </citation>
    <scope>NUCLEOTIDE SEQUENCE [LARGE SCALE GENOMIC DNA]</scope>
    <source>
        <strain evidence="2 3">G5</strain>
    </source>
</reference>
<feature type="transmembrane region" description="Helical" evidence="1">
    <location>
        <begin position="334"/>
        <end position="356"/>
    </location>
</feature>
<evidence type="ECO:0000313" key="2">
    <source>
        <dbReference type="EMBL" id="EGR34855.1"/>
    </source>
</evidence>
<feature type="transmembrane region" description="Helical" evidence="1">
    <location>
        <begin position="6"/>
        <end position="29"/>
    </location>
</feature>
<dbReference type="InParanoid" id="G0QIX0"/>
<evidence type="ECO:0008006" key="4">
    <source>
        <dbReference type="Google" id="ProtNLM"/>
    </source>
</evidence>
<feature type="transmembrane region" description="Helical" evidence="1">
    <location>
        <begin position="71"/>
        <end position="88"/>
    </location>
</feature>
<dbReference type="RefSeq" id="XP_004040159.1">
    <property type="nucleotide sequence ID" value="XM_004040111.1"/>
</dbReference>
<gene>
    <name evidence="2" type="ORF">IMG5_000830</name>
</gene>
<keyword evidence="1" id="KW-0472">Membrane</keyword>
<evidence type="ECO:0000256" key="1">
    <source>
        <dbReference type="SAM" id="Phobius"/>
    </source>
</evidence>